<dbReference type="InterPro" id="IPR013780">
    <property type="entry name" value="Glyco_hydro_b"/>
</dbReference>
<comment type="caution">
    <text evidence="6">The sequence shown here is derived from an EMBL/GenBank/DDBJ whole genome shotgun (WGS) entry which is preliminary data.</text>
</comment>
<keyword evidence="4" id="KW-1133">Transmembrane helix</keyword>
<dbReference type="SUPFAM" id="SSF51011">
    <property type="entry name" value="Glycosyl hydrolase domain"/>
    <property type="match status" value="1"/>
</dbReference>
<evidence type="ECO:0000256" key="3">
    <source>
        <dbReference type="ARBA" id="ARBA00022729"/>
    </source>
</evidence>
<evidence type="ECO:0000313" key="7">
    <source>
        <dbReference type="Proteomes" id="UP000622860"/>
    </source>
</evidence>
<dbReference type="SMART" id="SM00642">
    <property type="entry name" value="Aamy"/>
    <property type="match status" value="1"/>
</dbReference>
<dbReference type="Pfam" id="PF22026">
    <property type="entry name" value="Alpha-amylase_C_2"/>
    <property type="match status" value="1"/>
</dbReference>
<feature type="transmembrane region" description="Helical" evidence="4">
    <location>
        <begin position="460"/>
        <end position="480"/>
    </location>
</feature>
<reference evidence="6" key="2">
    <citation type="submission" date="2020-09" db="EMBL/GenBank/DDBJ databases">
        <authorList>
            <person name="Sun Q."/>
            <person name="Zhou Y."/>
        </authorList>
    </citation>
    <scope>NUCLEOTIDE SEQUENCE</scope>
    <source>
        <strain evidence="6">CGMCC 1.12754</strain>
    </source>
</reference>
<organism evidence="6 7">
    <name type="scientific">Virgibacillus oceani</name>
    <dbReference type="NCBI Taxonomy" id="1479511"/>
    <lineage>
        <taxon>Bacteria</taxon>
        <taxon>Bacillati</taxon>
        <taxon>Bacillota</taxon>
        <taxon>Bacilli</taxon>
        <taxon>Bacillales</taxon>
        <taxon>Bacillaceae</taxon>
        <taxon>Virgibacillus</taxon>
    </lineage>
</organism>
<dbReference type="PANTHER" id="PTHR10357:SF215">
    <property type="entry name" value="ALPHA-AMYLASE 1"/>
    <property type="match status" value="1"/>
</dbReference>
<evidence type="ECO:0000256" key="1">
    <source>
        <dbReference type="ARBA" id="ARBA00001913"/>
    </source>
</evidence>
<dbReference type="PANTHER" id="PTHR10357">
    <property type="entry name" value="ALPHA-AMYLASE FAMILY MEMBER"/>
    <property type="match status" value="1"/>
</dbReference>
<accession>A0A917GYK5</accession>
<keyword evidence="4" id="KW-0812">Transmembrane</keyword>
<dbReference type="Gene3D" id="2.60.40.1180">
    <property type="entry name" value="Golgi alpha-mannosidase II"/>
    <property type="match status" value="1"/>
</dbReference>
<dbReference type="Proteomes" id="UP000622860">
    <property type="component" value="Unassembled WGS sequence"/>
</dbReference>
<gene>
    <name evidence="6" type="ORF">GCM10011398_00800</name>
</gene>
<name>A0A917GYK5_9BACI</name>
<dbReference type="EMBL" id="BMFR01000001">
    <property type="protein sequence ID" value="GGG61353.1"/>
    <property type="molecule type" value="Genomic_DNA"/>
</dbReference>
<evidence type="ECO:0000313" key="6">
    <source>
        <dbReference type="EMBL" id="GGG61353.1"/>
    </source>
</evidence>
<dbReference type="InterPro" id="IPR006047">
    <property type="entry name" value="GH13_cat_dom"/>
</dbReference>
<proteinExistence type="predicted"/>
<comment type="cofactor">
    <cofactor evidence="1">
        <name>Ca(2+)</name>
        <dbReference type="ChEBI" id="CHEBI:29108"/>
    </cofactor>
</comment>
<keyword evidence="2" id="KW-0479">Metal-binding</keyword>
<dbReference type="InterPro" id="IPR017853">
    <property type="entry name" value="GH"/>
</dbReference>
<keyword evidence="4" id="KW-0472">Membrane</keyword>
<dbReference type="AlphaFoldDB" id="A0A917GYK5"/>
<dbReference type="InterPro" id="IPR054174">
    <property type="entry name" value="Alpha-amylase-like_C"/>
</dbReference>
<dbReference type="SUPFAM" id="SSF51445">
    <property type="entry name" value="(Trans)glycosidases"/>
    <property type="match status" value="1"/>
</dbReference>
<dbReference type="GO" id="GO:0005975">
    <property type="term" value="P:carbohydrate metabolic process"/>
    <property type="evidence" value="ECO:0007669"/>
    <property type="project" value="InterPro"/>
</dbReference>
<reference evidence="6" key="1">
    <citation type="journal article" date="2014" name="Int. J. Syst. Evol. Microbiol.">
        <title>Complete genome sequence of Corynebacterium casei LMG S-19264T (=DSM 44701T), isolated from a smear-ripened cheese.</title>
        <authorList>
            <consortium name="US DOE Joint Genome Institute (JGI-PGF)"/>
            <person name="Walter F."/>
            <person name="Albersmeier A."/>
            <person name="Kalinowski J."/>
            <person name="Ruckert C."/>
        </authorList>
    </citation>
    <scope>NUCLEOTIDE SEQUENCE</scope>
    <source>
        <strain evidence="6">CGMCC 1.12754</strain>
    </source>
</reference>
<evidence type="ECO:0000256" key="4">
    <source>
        <dbReference type="SAM" id="Phobius"/>
    </source>
</evidence>
<sequence length="489" mass="54984">MKKLASLILILLIFFGWTNITHSEAPINEEIIYTVFVDRFNNGDPMLSDQVDVDDPTAYHGGDIQGIINKLDYLKQLGFTTISLSSIMKNASDGYHGYWIEDFFAVEEQFGTLDDLKTLVKEAHNRGMKVILEFVPNYVAKSHPFADDPSKIVPTTVSDKMWLDETVTLNLKNKEVKDLLLNAADYWLTEANIDGYNIHAIDQTPIKFLNEFVVHVKKVKPDIYLTGSVLNADDLTEEYLNAGIPLIDNKVMQGSMVNVFANAGTPVKNLYNKWKSIGKRSGLLFVDNKFTTRFTREIVKNGQNPLTTWKIALTYMYMSPGVPMVYQGSAIPMDGNTPEEVQRLVQFNNGDQDLQDFITRLSTIRKQFPLSADGKFELASSNGAISVFKRTNEDTTIFVAINNGKKTEDVSITDVPEGMQLEDLLSGDIVRENDHGKYRIGLDRESVAIYTIEQDKGLNWIFIGAIISVFVVFALVVALLSRKQKTSTE</sequence>
<dbReference type="Gene3D" id="3.20.20.80">
    <property type="entry name" value="Glycosidases"/>
    <property type="match status" value="1"/>
</dbReference>
<evidence type="ECO:0000259" key="5">
    <source>
        <dbReference type="SMART" id="SM00642"/>
    </source>
</evidence>
<dbReference type="GO" id="GO:0046872">
    <property type="term" value="F:metal ion binding"/>
    <property type="evidence" value="ECO:0007669"/>
    <property type="project" value="UniProtKB-KW"/>
</dbReference>
<dbReference type="RefSeq" id="WP_188453375.1">
    <property type="nucleotide sequence ID" value="NZ_BMFR01000001.1"/>
</dbReference>
<evidence type="ECO:0000256" key="2">
    <source>
        <dbReference type="ARBA" id="ARBA00022723"/>
    </source>
</evidence>
<keyword evidence="3" id="KW-0732">Signal</keyword>
<feature type="domain" description="Glycosyl hydrolase family 13 catalytic" evidence="5">
    <location>
        <begin position="34"/>
        <end position="365"/>
    </location>
</feature>
<keyword evidence="7" id="KW-1185">Reference proteome</keyword>
<dbReference type="Pfam" id="PF00128">
    <property type="entry name" value="Alpha-amylase"/>
    <property type="match status" value="2"/>
</dbReference>
<protein>
    <recommendedName>
        <fullName evidence="5">Glycosyl hydrolase family 13 catalytic domain-containing protein</fullName>
    </recommendedName>
</protein>